<name>A0A4Q7PH98_9FLAO</name>
<dbReference type="RefSeq" id="WP_423190645.1">
    <property type="nucleotide sequence ID" value="NZ_SGXE01000001.1"/>
</dbReference>
<dbReference type="PANTHER" id="PTHR36529:SF1">
    <property type="entry name" value="GLYCOSYLTRANSFERASE"/>
    <property type="match status" value="1"/>
</dbReference>
<accession>A0A4Q7PH98</accession>
<comment type="caution">
    <text evidence="1">The sequence shown here is derived from an EMBL/GenBank/DDBJ whole genome shotgun (WGS) entry which is preliminary data.</text>
</comment>
<dbReference type="EMBL" id="SGXE01000001">
    <property type="protein sequence ID" value="RZS99775.1"/>
    <property type="molecule type" value="Genomic_DNA"/>
</dbReference>
<reference evidence="1 2" key="1">
    <citation type="submission" date="2019-02" db="EMBL/GenBank/DDBJ databases">
        <title>Genomic Encyclopedia of Type Strains, Phase IV (KMG-IV): sequencing the most valuable type-strain genomes for metagenomic binning, comparative biology and taxonomic classification.</title>
        <authorList>
            <person name="Goeker M."/>
        </authorList>
    </citation>
    <scope>NUCLEOTIDE SEQUENCE [LARGE SCALE GENOMIC DNA]</scope>
    <source>
        <strain evidence="1 2">DSM 17196</strain>
    </source>
</reference>
<gene>
    <name evidence="1" type="ORF">EV197_1001</name>
</gene>
<dbReference type="AlphaFoldDB" id="A0A4Q7PH98"/>
<dbReference type="SUPFAM" id="SSF53448">
    <property type="entry name" value="Nucleotide-diphospho-sugar transferases"/>
    <property type="match status" value="1"/>
</dbReference>
<dbReference type="Pfam" id="PF09837">
    <property type="entry name" value="DUF2064"/>
    <property type="match status" value="1"/>
</dbReference>
<dbReference type="PANTHER" id="PTHR36529">
    <property type="entry name" value="SLL1095 PROTEIN"/>
    <property type="match status" value="1"/>
</dbReference>
<evidence type="ECO:0008006" key="3">
    <source>
        <dbReference type="Google" id="ProtNLM"/>
    </source>
</evidence>
<organism evidence="1 2">
    <name type="scientific">Aquimarina brevivitae</name>
    <dbReference type="NCBI Taxonomy" id="323412"/>
    <lineage>
        <taxon>Bacteria</taxon>
        <taxon>Pseudomonadati</taxon>
        <taxon>Bacteroidota</taxon>
        <taxon>Flavobacteriia</taxon>
        <taxon>Flavobacteriales</taxon>
        <taxon>Flavobacteriaceae</taxon>
        <taxon>Aquimarina</taxon>
    </lineage>
</organism>
<dbReference type="Gene3D" id="3.90.550.10">
    <property type="entry name" value="Spore Coat Polysaccharide Biosynthesis Protein SpsA, Chain A"/>
    <property type="match status" value="1"/>
</dbReference>
<dbReference type="InterPro" id="IPR018641">
    <property type="entry name" value="Trfase_1_rSAM/seldom-assoc"/>
</dbReference>
<proteinExistence type="predicted"/>
<keyword evidence="2" id="KW-1185">Reference proteome</keyword>
<evidence type="ECO:0000313" key="2">
    <source>
        <dbReference type="Proteomes" id="UP000292262"/>
    </source>
</evidence>
<dbReference type="InterPro" id="IPR029044">
    <property type="entry name" value="Nucleotide-diphossugar_trans"/>
</dbReference>
<evidence type="ECO:0000313" key="1">
    <source>
        <dbReference type="EMBL" id="RZS99775.1"/>
    </source>
</evidence>
<protein>
    <recommendedName>
        <fullName evidence="3">Glycosyltransferase A (GT-A) superfamily protein (DUF2064 family)</fullName>
    </recommendedName>
</protein>
<sequence>MKTKNLLIIFTRNPELGKCKTRLAKTIGDTAALEVYKFLLDHTVTITKDLEVDKHVYYSEAIRENDIWNEKCYTKKKQEGDDLGERMYNAFKSGFDQGYSSIIIIGSDMFDLSQKDLENAFDQLKNSPYIIGPALDGGYYLLGMNSLNSKIFKQKQWGTATVLKDTLQDLNKDQVTFLPERNDIDTYEDIKNNSAFKIFLQPK</sequence>
<dbReference type="NCBIfam" id="TIGR04282">
    <property type="entry name" value="glyco_like_cofC"/>
    <property type="match status" value="1"/>
</dbReference>
<dbReference type="Proteomes" id="UP000292262">
    <property type="component" value="Unassembled WGS sequence"/>
</dbReference>